<keyword evidence="6" id="KW-1015">Disulfide bond</keyword>
<dbReference type="InterPro" id="IPR025660">
    <property type="entry name" value="Pept_his_AS"/>
</dbReference>
<protein>
    <recommendedName>
        <fullName evidence="12">Cathepsin L</fullName>
    </recommendedName>
</protein>
<feature type="domain" description="Peptidase C1A papain C-terminal" evidence="8">
    <location>
        <begin position="117"/>
        <end position="338"/>
    </location>
</feature>
<dbReference type="Proteomes" id="UP000826234">
    <property type="component" value="Unassembled WGS sequence"/>
</dbReference>
<evidence type="ECO:0000256" key="3">
    <source>
        <dbReference type="ARBA" id="ARBA00022801"/>
    </source>
</evidence>
<reference evidence="10 11" key="1">
    <citation type="journal article" date="2022" name="Gigascience">
        <title>A chromosome-level genome assembly and annotation of the desert horned lizard, Phrynosoma platyrhinos, provides insight into chromosomal rearrangements among reptiles.</title>
        <authorList>
            <person name="Koochekian N."/>
            <person name="Ascanio A."/>
            <person name="Farleigh K."/>
            <person name="Card D.C."/>
            <person name="Schield D.R."/>
            <person name="Castoe T.A."/>
            <person name="Jezkova T."/>
        </authorList>
    </citation>
    <scope>NUCLEOTIDE SEQUENCE [LARGE SCALE GENOMIC DNA]</scope>
    <source>
        <strain evidence="10">NK-2021</strain>
    </source>
</reference>
<feature type="chain" id="PRO_5046418299" description="Cathepsin L" evidence="7">
    <location>
        <begin position="18"/>
        <end position="339"/>
    </location>
</feature>
<evidence type="ECO:0000256" key="5">
    <source>
        <dbReference type="ARBA" id="ARBA00023145"/>
    </source>
</evidence>
<evidence type="ECO:0000256" key="7">
    <source>
        <dbReference type="SAM" id="SignalP"/>
    </source>
</evidence>
<keyword evidence="3" id="KW-0378">Hydrolase</keyword>
<dbReference type="Gene3D" id="3.90.70.10">
    <property type="entry name" value="Cysteine proteinases"/>
    <property type="match status" value="1"/>
</dbReference>
<keyword evidence="7" id="KW-0732">Signal</keyword>
<comment type="similarity">
    <text evidence="1">Belongs to the peptidase C1 family.</text>
</comment>
<dbReference type="InterPro" id="IPR000169">
    <property type="entry name" value="Pept_cys_AS"/>
</dbReference>
<keyword evidence="11" id="KW-1185">Reference proteome</keyword>
<proteinExistence type="inferred from homology"/>
<evidence type="ECO:0000256" key="1">
    <source>
        <dbReference type="ARBA" id="ARBA00008455"/>
    </source>
</evidence>
<dbReference type="InterPro" id="IPR025661">
    <property type="entry name" value="Pept_asp_AS"/>
</dbReference>
<evidence type="ECO:0008006" key="12">
    <source>
        <dbReference type="Google" id="ProtNLM"/>
    </source>
</evidence>
<evidence type="ECO:0000256" key="4">
    <source>
        <dbReference type="ARBA" id="ARBA00022807"/>
    </source>
</evidence>
<dbReference type="InterPro" id="IPR038765">
    <property type="entry name" value="Papain-like_cys_pep_sf"/>
</dbReference>
<dbReference type="SMART" id="SM00645">
    <property type="entry name" value="Pept_C1"/>
    <property type="match status" value="1"/>
</dbReference>
<dbReference type="Pfam" id="PF00112">
    <property type="entry name" value="Peptidase_C1"/>
    <property type="match status" value="1"/>
</dbReference>
<dbReference type="InterPro" id="IPR013128">
    <property type="entry name" value="Peptidase_C1A"/>
</dbReference>
<dbReference type="InterPro" id="IPR039417">
    <property type="entry name" value="Peptidase_C1A_papain-like"/>
</dbReference>
<feature type="signal peptide" evidence="7">
    <location>
        <begin position="1"/>
        <end position="17"/>
    </location>
</feature>
<gene>
    <name evidence="10" type="ORF">JD844_009083</name>
</gene>
<keyword evidence="2" id="KW-0645">Protease</keyword>
<dbReference type="PRINTS" id="PR00705">
    <property type="entry name" value="PAPAIN"/>
</dbReference>
<keyword evidence="5" id="KW-0865">Zymogen</keyword>
<keyword evidence="4" id="KW-0788">Thiol protease</keyword>
<dbReference type="CDD" id="cd02248">
    <property type="entry name" value="Peptidase_C1A"/>
    <property type="match status" value="1"/>
</dbReference>
<organism evidence="10 11">
    <name type="scientific">Phrynosoma platyrhinos</name>
    <name type="common">Desert horned lizard</name>
    <dbReference type="NCBI Taxonomy" id="52577"/>
    <lineage>
        <taxon>Eukaryota</taxon>
        <taxon>Metazoa</taxon>
        <taxon>Chordata</taxon>
        <taxon>Craniata</taxon>
        <taxon>Vertebrata</taxon>
        <taxon>Euteleostomi</taxon>
        <taxon>Lepidosauria</taxon>
        <taxon>Squamata</taxon>
        <taxon>Bifurcata</taxon>
        <taxon>Unidentata</taxon>
        <taxon>Episquamata</taxon>
        <taxon>Toxicofera</taxon>
        <taxon>Iguania</taxon>
        <taxon>Phrynosomatidae</taxon>
        <taxon>Phrynosomatinae</taxon>
        <taxon>Phrynosoma</taxon>
    </lineage>
</organism>
<dbReference type="InterPro" id="IPR013201">
    <property type="entry name" value="Prot_inhib_I29"/>
</dbReference>
<sequence>MKVYLCLLALALEACFAAPSVDPALDNHWNTWKSWHGKKYAENEEGWRRMIWEKNLKMIELHNLEHSMGKHSFRLGMNQFGDMNNEEFRQVMNGYKHPKTAKKYRGSEFLEPNFVELPKSVDWREKGYVTPVKNQGHCGSCWAFSTTGALEGQHFRKTGKLVSLSEQNLVDCSGPEGNQGCSGGLMDLAFQYILDNGGIDSEDSYPYVGMDEDCRYKPEFNAANDTGFIDIKRGQEHDLMQAVATVGPVSVAIDASQSTFQFYQSGIYYDPNCSSEDLDHGVLAVGYGFDETDAENKKKKYWIVKNSWGEGWGEKGYIRMAKDRDNHCGIASSASYPLV</sequence>
<evidence type="ECO:0000313" key="11">
    <source>
        <dbReference type="Proteomes" id="UP000826234"/>
    </source>
</evidence>
<evidence type="ECO:0000256" key="6">
    <source>
        <dbReference type="ARBA" id="ARBA00023157"/>
    </source>
</evidence>
<dbReference type="SUPFAM" id="SSF54001">
    <property type="entry name" value="Cysteine proteinases"/>
    <property type="match status" value="1"/>
</dbReference>
<dbReference type="PROSITE" id="PS00639">
    <property type="entry name" value="THIOL_PROTEASE_HIS"/>
    <property type="match status" value="1"/>
</dbReference>
<evidence type="ECO:0000313" key="10">
    <source>
        <dbReference type="EMBL" id="KAH0628216.1"/>
    </source>
</evidence>
<dbReference type="Pfam" id="PF08246">
    <property type="entry name" value="Inhibitor_I29"/>
    <property type="match status" value="1"/>
</dbReference>
<dbReference type="PROSITE" id="PS00139">
    <property type="entry name" value="THIOL_PROTEASE_CYS"/>
    <property type="match status" value="1"/>
</dbReference>
<dbReference type="InterPro" id="IPR000668">
    <property type="entry name" value="Peptidase_C1A_C"/>
</dbReference>
<name>A0ABQ7TEP0_PHRPL</name>
<dbReference type="SMART" id="SM00848">
    <property type="entry name" value="Inhibitor_I29"/>
    <property type="match status" value="1"/>
</dbReference>
<accession>A0ABQ7TEP0</accession>
<evidence type="ECO:0000256" key="2">
    <source>
        <dbReference type="ARBA" id="ARBA00022670"/>
    </source>
</evidence>
<dbReference type="PROSITE" id="PS00640">
    <property type="entry name" value="THIOL_PROTEASE_ASN"/>
    <property type="match status" value="1"/>
</dbReference>
<dbReference type="EMBL" id="JAIPUX010000439">
    <property type="protein sequence ID" value="KAH0628216.1"/>
    <property type="molecule type" value="Genomic_DNA"/>
</dbReference>
<evidence type="ECO:0000259" key="8">
    <source>
        <dbReference type="SMART" id="SM00645"/>
    </source>
</evidence>
<comment type="caution">
    <text evidence="10">The sequence shown here is derived from an EMBL/GenBank/DDBJ whole genome shotgun (WGS) entry which is preliminary data.</text>
</comment>
<dbReference type="PANTHER" id="PTHR12411">
    <property type="entry name" value="CYSTEINE PROTEASE FAMILY C1-RELATED"/>
    <property type="match status" value="1"/>
</dbReference>
<evidence type="ECO:0000259" key="9">
    <source>
        <dbReference type="SMART" id="SM00848"/>
    </source>
</evidence>
<feature type="domain" description="Cathepsin propeptide inhibitor" evidence="9">
    <location>
        <begin position="29"/>
        <end position="88"/>
    </location>
</feature>